<evidence type="ECO:0000256" key="6">
    <source>
        <dbReference type="ARBA" id="ARBA00022827"/>
    </source>
</evidence>
<evidence type="ECO:0000256" key="9">
    <source>
        <dbReference type="ARBA" id="ARBA00048540"/>
    </source>
</evidence>
<proteinExistence type="inferred from homology"/>
<protein>
    <recommendedName>
        <fullName evidence="2 10">FAD:protein FMN transferase</fullName>
        <ecNumber evidence="1 10">2.7.1.180</ecNumber>
    </recommendedName>
    <alternativeName>
        <fullName evidence="8 10">Flavin transferase</fullName>
    </alternativeName>
</protein>
<dbReference type="EMBL" id="VBSP01000001">
    <property type="protein sequence ID" value="TLQ49587.1"/>
    <property type="molecule type" value="Genomic_DNA"/>
</dbReference>
<accession>A0A5R9EPM7</accession>
<evidence type="ECO:0000256" key="7">
    <source>
        <dbReference type="ARBA" id="ARBA00022842"/>
    </source>
</evidence>
<evidence type="ECO:0000256" key="5">
    <source>
        <dbReference type="ARBA" id="ARBA00022723"/>
    </source>
</evidence>
<evidence type="ECO:0000313" key="13">
    <source>
        <dbReference type="Proteomes" id="UP000306420"/>
    </source>
</evidence>
<keyword evidence="7 10" id="KW-0460">Magnesium</keyword>
<dbReference type="PIRSF" id="PIRSF006268">
    <property type="entry name" value="ApbE"/>
    <property type="match status" value="1"/>
</dbReference>
<evidence type="ECO:0000256" key="8">
    <source>
        <dbReference type="ARBA" id="ARBA00031306"/>
    </source>
</evidence>
<gene>
    <name evidence="12" type="ORF">FEZ33_00145</name>
</gene>
<keyword evidence="4 10" id="KW-0808">Transferase</keyword>
<dbReference type="GO" id="GO:0046872">
    <property type="term" value="F:metal ion binding"/>
    <property type="evidence" value="ECO:0007669"/>
    <property type="project" value="UniProtKB-UniRule"/>
</dbReference>
<evidence type="ECO:0000256" key="1">
    <source>
        <dbReference type="ARBA" id="ARBA00011955"/>
    </source>
</evidence>
<evidence type="ECO:0000256" key="3">
    <source>
        <dbReference type="ARBA" id="ARBA00022630"/>
    </source>
</evidence>
<keyword evidence="6 10" id="KW-0274">FAD</keyword>
<evidence type="ECO:0000256" key="10">
    <source>
        <dbReference type="PIRNR" id="PIRNR006268"/>
    </source>
</evidence>
<evidence type="ECO:0000256" key="11">
    <source>
        <dbReference type="PIRSR" id="PIRSR006268-2"/>
    </source>
</evidence>
<dbReference type="EC" id="2.7.1.180" evidence="1 10"/>
<dbReference type="GO" id="GO:0016740">
    <property type="term" value="F:transferase activity"/>
    <property type="evidence" value="ECO:0007669"/>
    <property type="project" value="UniProtKB-UniRule"/>
</dbReference>
<dbReference type="PANTHER" id="PTHR30040">
    <property type="entry name" value="THIAMINE BIOSYNTHESIS LIPOPROTEIN APBE"/>
    <property type="match status" value="1"/>
</dbReference>
<dbReference type="SUPFAM" id="SSF143631">
    <property type="entry name" value="ApbE-like"/>
    <property type="match status" value="1"/>
</dbReference>
<name>A0A5R9EPM7_9LACT</name>
<dbReference type="InterPro" id="IPR003374">
    <property type="entry name" value="ApbE-like_sf"/>
</dbReference>
<dbReference type="Proteomes" id="UP000306420">
    <property type="component" value="Unassembled WGS sequence"/>
</dbReference>
<evidence type="ECO:0000256" key="4">
    <source>
        <dbReference type="ARBA" id="ARBA00022679"/>
    </source>
</evidence>
<keyword evidence="5 10" id="KW-0479">Metal-binding</keyword>
<dbReference type="OrthoDB" id="9778595at2"/>
<comment type="cofactor">
    <cofactor evidence="11">
        <name>Mg(2+)</name>
        <dbReference type="ChEBI" id="CHEBI:18420"/>
    </cofactor>
    <cofactor evidence="11">
        <name>Mn(2+)</name>
        <dbReference type="ChEBI" id="CHEBI:29035"/>
    </cofactor>
    <text evidence="11">Magnesium. Can also use manganese.</text>
</comment>
<feature type="binding site" evidence="11">
    <location>
        <position position="137"/>
    </location>
    <ligand>
        <name>Mg(2+)</name>
        <dbReference type="ChEBI" id="CHEBI:18420"/>
    </ligand>
</feature>
<comment type="similarity">
    <text evidence="10">Belongs to the ApbE family.</text>
</comment>
<reference evidence="12 13" key="1">
    <citation type="submission" date="2019-05" db="EMBL/GenBank/DDBJ databases">
        <title>The metagenome of a microbial culture collection derived from dairy environment covers the genomic content of the human microbiome.</title>
        <authorList>
            <person name="Roder T."/>
            <person name="Wuthrich D."/>
            <person name="Sattari Z."/>
            <person name="Von Ah U."/>
            <person name="Bar C."/>
            <person name="Ronchi F."/>
            <person name="Macpherson A.J."/>
            <person name="Ganal-Vonarburg S.C."/>
            <person name="Bruggmann R."/>
            <person name="Vergeres G."/>
        </authorList>
    </citation>
    <scope>NUCLEOTIDE SEQUENCE [LARGE SCALE GENOMIC DNA]</scope>
    <source>
        <strain evidence="12 13">FAM 24227</strain>
    </source>
</reference>
<organism evidence="12 13">
    <name type="scientific">Ruoffia tabacinasalis</name>
    <dbReference type="NCBI Taxonomy" id="87458"/>
    <lineage>
        <taxon>Bacteria</taxon>
        <taxon>Bacillati</taxon>
        <taxon>Bacillota</taxon>
        <taxon>Bacilli</taxon>
        <taxon>Lactobacillales</taxon>
        <taxon>Aerococcaceae</taxon>
        <taxon>Ruoffia</taxon>
    </lineage>
</organism>
<comment type="catalytic activity">
    <reaction evidence="9 10">
        <text>L-threonyl-[protein] + FAD = FMN-L-threonyl-[protein] + AMP + H(+)</text>
        <dbReference type="Rhea" id="RHEA:36847"/>
        <dbReference type="Rhea" id="RHEA-COMP:11060"/>
        <dbReference type="Rhea" id="RHEA-COMP:11061"/>
        <dbReference type="ChEBI" id="CHEBI:15378"/>
        <dbReference type="ChEBI" id="CHEBI:30013"/>
        <dbReference type="ChEBI" id="CHEBI:57692"/>
        <dbReference type="ChEBI" id="CHEBI:74257"/>
        <dbReference type="ChEBI" id="CHEBI:456215"/>
        <dbReference type="EC" id="2.7.1.180"/>
    </reaction>
</comment>
<sequence>MGTTINLQIEHEFSHYLLNEAKKRLLDYENRFSANDANSLLMKVNQFAGIEAVAVDSDIFELIKIGKVYSVDLSNTLNIAIGPLIKLWKIGFSDAKVPSQAEIDERLTLIDPNLIQLNDEKQSVYFERKGMEIDLGALAKGFFADQIKHFLKKAGVKKGIIDLGGNVLLLGSHPTNPDTLWRVGVQNPFMTRNNLVGLLKVKDKSVVTSGIYERTFVYNGEEYHHIFDSKTGYPVKNNIASLTIVSKESLTGELYTTMYYKAEAHDIIRQINQIQDVEAVVITKDSEILITHGLVNDFIKVD</sequence>
<feature type="binding site" evidence="11">
    <location>
        <position position="257"/>
    </location>
    <ligand>
        <name>Mg(2+)</name>
        <dbReference type="ChEBI" id="CHEBI:18420"/>
    </ligand>
</feature>
<dbReference type="InterPro" id="IPR024932">
    <property type="entry name" value="ApbE"/>
</dbReference>
<comment type="caution">
    <text evidence="12">The sequence shown here is derived from an EMBL/GenBank/DDBJ whole genome shotgun (WGS) entry which is preliminary data.</text>
</comment>
<dbReference type="AlphaFoldDB" id="A0A5R9EPM7"/>
<keyword evidence="3 10" id="KW-0285">Flavoprotein</keyword>
<evidence type="ECO:0000256" key="2">
    <source>
        <dbReference type="ARBA" id="ARBA00016337"/>
    </source>
</evidence>
<dbReference type="PANTHER" id="PTHR30040:SF2">
    <property type="entry name" value="FAD:PROTEIN FMN TRANSFERASE"/>
    <property type="match status" value="1"/>
</dbReference>
<dbReference type="Gene3D" id="3.10.520.10">
    <property type="entry name" value="ApbE-like domains"/>
    <property type="match status" value="1"/>
</dbReference>
<dbReference type="Pfam" id="PF02424">
    <property type="entry name" value="ApbE"/>
    <property type="match status" value="1"/>
</dbReference>
<evidence type="ECO:0000313" key="12">
    <source>
        <dbReference type="EMBL" id="TLQ49587.1"/>
    </source>
</evidence>